<keyword evidence="3" id="KW-1185">Reference proteome</keyword>
<dbReference type="RefSeq" id="WP_184926154.1">
    <property type="nucleotide sequence ID" value="NZ_BMSQ01000027.1"/>
</dbReference>
<evidence type="ECO:0000256" key="1">
    <source>
        <dbReference type="SAM" id="MobiDB-lite"/>
    </source>
</evidence>
<feature type="region of interest" description="Disordered" evidence="1">
    <location>
        <begin position="1"/>
        <end position="25"/>
    </location>
</feature>
<comment type="caution">
    <text evidence="2">The sequence shown here is derived from an EMBL/GenBank/DDBJ whole genome shotgun (WGS) entry which is preliminary data.</text>
</comment>
<dbReference type="Proteomes" id="UP000549009">
    <property type="component" value="Unassembled WGS sequence"/>
</dbReference>
<sequence>MPHTEMYEADVPIHDTTHPVRRAPGAPWAWKPTQHLVDQVLQQLPGLQP</sequence>
<name>A0A7W8B2J3_STRST</name>
<reference evidence="2 3" key="1">
    <citation type="submission" date="2020-08" db="EMBL/GenBank/DDBJ databases">
        <title>Genomic Encyclopedia of Type Strains, Phase III (KMG-III): the genomes of soil and plant-associated and newly described type strains.</title>
        <authorList>
            <person name="Whitman W."/>
        </authorList>
    </citation>
    <scope>NUCLEOTIDE SEQUENCE [LARGE SCALE GENOMIC DNA]</scope>
    <source>
        <strain evidence="2 3">CECT 3146</strain>
    </source>
</reference>
<gene>
    <name evidence="2" type="ORF">FHS40_008298</name>
</gene>
<accession>A0A7W8B2J3</accession>
<dbReference type="EMBL" id="JACHJD010000024">
    <property type="protein sequence ID" value="MBB5109170.1"/>
    <property type="molecule type" value="Genomic_DNA"/>
</dbReference>
<evidence type="ECO:0000313" key="3">
    <source>
        <dbReference type="Proteomes" id="UP000549009"/>
    </source>
</evidence>
<dbReference type="AlphaFoldDB" id="A0A7W8B2J3"/>
<protein>
    <submittedName>
        <fullName evidence="2">Uncharacterized protein</fullName>
    </submittedName>
</protein>
<evidence type="ECO:0000313" key="2">
    <source>
        <dbReference type="EMBL" id="MBB5109170.1"/>
    </source>
</evidence>
<organism evidence="2 3">
    <name type="scientific">Streptomyces spectabilis</name>
    <dbReference type="NCBI Taxonomy" id="68270"/>
    <lineage>
        <taxon>Bacteria</taxon>
        <taxon>Bacillati</taxon>
        <taxon>Actinomycetota</taxon>
        <taxon>Actinomycetes</taxon>
        <taxon>Kitasatosporales</taxon>
        <taxon>Streptomycetaceae</taxon>
        <taxon>Streptomyces</taxon>
    </lineage>
</organism>
<proteinExistence type="predicted"/>